<dbReference type="EMBL" id="UHDZ01000001">
    <property type="protein sequence ID" value="SUM71553.1"/>
    <property type="molecule type" value="Genomic_DNA"/>
</dbReference>
<accession>A0A380H478</accession>
<sequence length="53" mass="6320">MKMLFEQIINHAIHNDASDVHFIPSEAHTLIKLRVNDQLIMYDTLSHHIYKNY</sequence>
<name>A0A380H478_9STAP</name>
<dbReference type="AlphaFoldDB" id="A0A380H478"/>
<evidence type="ECO:0000313" key="2">
    <source>
        <dbReference type="Proteomes" id="UP000255425"/>
    </source>
</evidence>
<reference evidence="1 2" key="1">
    <citation type="submission" date="2018-06" db="EMBL/GenBank/DDBJ databases">
        <authorList>
            <consortium name="Pathogen Informatics"/>
            <person name="Doyle S."/>
        </authorList>
    </citation>
    <scope>NUCLEOTIDE SEQUENCE [LARGE SCALE GENOMIC DNA]</scope>
    <source>
        <strain evidence="1 2">NCTC11807</strain>
    </source>
</reference>
<dbReference type="Proteomes" id="UP000255425">
    <property type="component" value="Unassembled WGS sequence"/>
</dbReference>
<evidence type="ECO:0000313" key="1">
    <source>
        <dbReference type="EMBL" id="SUM71553.1"/>
    </source>
</evidence>
<keyword evidence="2" id="KW-1185">Reference proteome</keyword>
<proteinExistence type="predicted"/>
<gene>
    <name evidence="1" type="ORF">NCTC11807_01483</name>
</gene>
<protein>
    <submittedName>
        <fullName evidence="1">Late competence protein comGA</fullName>
    </submittedName>
</protein>
<dbReference type="Gene3D" id="3.30.450.90">
    <property type="match status" value="1"/>
</dbReference>
<organism evidence="1 2">
    <name type="scientific">Staphylococcus saccharolyticus</name>
    <dbReference type="NCBI Taxonomy" id="33028"/>
    <lineage>
        <taxon>Bacteria</taxon>
        <taxon>Bacillati</taxon>
        <taxon>Bacillota</taxon>
        <taxon>Bacilli</taxon>
        <taxon>Bacillales</taxon>
        <taxon>Staphylococcaceae</taxon>
        <taxon>Staphylococcus</taxon>
    </lineage>
</organism>